<dbReference type="OrthoDB" id="6499973at2759"/>
<dbReference type="Proteomes" id="UP000183832">
    <property type="component" value="Unassembled WGS sequence"/>
</dbReference>
<sequence length="70" mass="7965">MSSALFRDIFMFRTRNRAETQIFSGTEKEHKSVSGTEKEHKSVSGTENGTKRNTVYGAKPCLWLHTTTIE</sequence>
<gene>
    <name evidence="2" type="ORF">CLUMA_CG017205</name>
</gene>
<dbReference type="EMBL" id="CVRI01000061">
    <property type="protein sequence ID" value="CRL04091.1"/>
    <property type="molecule type" value="Genomic_DNA"/>
</dbReference>
<protein>
    <submittedName>
        <fullName evidence="2">CLUMA_CG017205, isoform A</fullName>
    </submittedName>
</protein>
<evidence type="ECO:0000313" key="2">
    <source>
        <dbReference type="EMBL" id="CRL04091.1"/>
    </source>
</evidence>
<dbReference type="AlphaFoldDB" id="A0A1J1IV13"/>
<name>A0A1J1IV13_9DIPT</name>
<accession>A0A1J1IV13</accession>
<feature type="region of interest" description="Disordered" evidence="1">
    <location>
        <begin position="21"/>
        <end position="51"/>
    </location>
</feature>
<evidence type="ECO:0000313" key="3">
    <source>
        <dbReference type="Proteomes" id="UP000183832"/>
    </source>
</evidence>
<reference evidence="2 3" key="1">
    <citation type="submission" date="2015-04" db="EMBL/GenBank/DDBJ databases">
        <authorList>
            <person name="Syromyatnikov M.Y."/>
            <person name="Popov V.N."/>
        </authorList>
    </citation>
    <scope>NUCLEOTIDE SEQUENCE [LARGE SCALE GENOMIC DNA]</scope>
</reference>
<organism evidence="2 3">
    <name type="scientific">Clunio marinus</name>
    <dbReference type="NCBI Taxonomy" id="568069"/>
    <lineage>
        <taxon>Eukaryota</taxon>
        <taxon>Metazoa</taxon>
        <taxon>Ecdysozoa</taxon>
        <taxon>Arthropoda</taxon>
        <taxon>Hexapoda</taxon>
        <taxon>Insecta</taxon>
        <taxon>Pterygota</taxon>
        <taxon>Neoptera</taxon>
        <taxon>Endopterygota</taxon>
        <taxon>Diptera</taxon>
        <taxon>Nematocera</taxon>
        <taxon>Chironomoidea</taxon>
        <taxon>Chironomidae</taxon>
        <taxon>Clunio</taxon>
    </lineage>
</organism>
<keyword evidence="3" id="KW-1185">Reference proteome</keyword>
<feature type="compositionally biased region" description="Basic and acidic residues" evidence="1">
    <location>
        <begin position="26"/>
        <end position="42"/>
    </location>
</feature>
<proteinExistence type="predicted"/>
<evidence type="ECO:0000256" key="1">
    <source>
        <dbReference type="SAM" id="MobiDB-lite"/>
    </source>
</evidence>